<dbReference type="STRING" id="35608.A0A2U1PPC0"/>
<keyword evidence="2" id="KW-0378">Hydrolase</keyword>
<dbReference type="FunFam" id="3.40.50.1820:FF:000036">
    <property type="entry name" value="Alpha/beta-Hydrolases superfamily protein"/>
    <property type="match status" value="1"/>
</dbReference>
<evidence type="ECO:0000259" key="1">
    <source>
        <dbReference type="Pfam" id="PF12146"/>
    </source>
</evidence>
<dbReference type="EMBL" id="PKPP01000897">
    <property type="protein sequence ID" value="PWA87614.1"/>
    <property type="molecule type" value="Genomic_DNA"/>
</dbReference>
<dbReference type="AlphaFoldDB" id="A0A2U1PPC0"/>
<gene>
    <name evidence="2" type="ORF">CTI12_AA126820</name>
</gene>
<proteinExistence type="predicted"/>
<reference evidence="2 3" key="1">
    <citation type="journal article" date="2018" name="Mol. Plant">
        <title>The genome of Artemisia annua provides insight into the evolution of Asteraceae family and artemisinin biosynthesis.</title>
        <authorList>
            <person name="Shen Q."/>
            <person name="Zhang L."/>
            <person name="Liao Z."/>
            <person name="Wang S."/>
            <person name="Yan T."/>
            <person name="Shi P."/>
            <person name="Liu M."/>
            <person name="Fu X."/>
            <person name="Pan Q."/>
            <person name="Wang Y."/>
            <person name="Lv Z."/>
            <person name="Lu X."/>
            <person name="Zhang F."/>
            <person name="Jiang W."/>
            <person name="Ma Y."/>
            <person name="Chen M."/>
            <person name="Hao X."/>
            <person name="Li L."/>
            <person name="Tang Y."/>
            <person name="Lv G."/>
            <person name="Zhou Y."/>
            <person name="Sun X."/>
            <person name="Brodelius P.E."/>
            <person name="Rose J.K.C."/>
            <person name="Tang K."/>
        </authorList>
    </citation>
    <scope>NUCLEOTIDE SEQUENCE [LARGE SCALE GENOMIC DNA]</scope>
    <source>
        <strain evidence="3">cv. Huhao1</strain>
        <tissue evidence="2">Leaf</tissue>
    </source>
</reference>
<dbReference type="InterPro" id="IPR022742">
    <property type="entry name" value="Hydrolase_4"/>
</dbReference>
<dbReference type="InterPro" id="IPR029058">
    <property type="entry name" value="AB_hydrolase_fold"/>
</dbReference>
<dbReference type="Gene3D" id="3.40.50.1820">
    <property type="entry name" value="alpha/beta hydrolase"/>
    <property type="match status" value="1"/>
</dbReference>
<dbReference type="Pfam" id="PF12146">
    <property type="entry name" value="Hydrolase_4"/>
    <property type="match status" value="1"/>
</dbReference>
<organism evidence="2 3">
    <name type="scientific">Artemisia annua</name>
    <name type="common">Sweet wormwood</name>
    <dbReference type="NCBI Taxonomy" id="35608"/>
    <lineage>
        <taxon>Eukaryota</taxon>
        <taxon>Viridiplantae</taxon>
        <taxon>Streptophyta</taxon>
        <taxon>Embryophyta</taxon>
        <taxon>Tracheophyta</taxon>
        <taxon>Spermatophyta</taxon>
        <taxon>Magnoliopsida</taxon>
        <taxon>eudicotyledons</taxon>
        <taxon>Gunneridae</taxon>
        <taxon>Pentapetalae</taxon>
        <taxon>asterids</taxon>
        <taxon>campanulids</taxon>
        <taxon>Asterales</taxon>
        <taxon>Asteraceae</taxon>
        <taxon>Asteroideae</taxon>
        <taxon>Anthemideae</taxon>
        <taxon>Artemisiinae</taxon>
        <taxon>Artemisia</taxon>
    </lineage>
</organism>
<evidence type="ECO:0000313" key="3">
    <source>
        <dbReference type="Proteomes" id="UP000245207"/>
    </source>
</evidence>
<evidence type="ECO:0000313" key="2">
    <source>
        <dbReference type="EMBL" id="PWA87614.1"/>
    </source>
</evidence>
<name>A0A2U1PPC0_ARTAN</name>
<dbReference type="PANTHER" id="PTHR11614">
    <property type="entry name" value="PHOSPHOLIPASE-RELATED"/>
    <property type="match status" value="1"/>
</dbReference>
<dbReference type="GO" id="GO:0016787">
    <property type="term" value="F:hydrolase activity"/>
    <property type="evidence" value="ECO:0007669"/>
    <property type="project" value="UniProtKB-KW"/>
</dbReference>
<dbReference type="Proteomes" id="UP000245207">
    <property type="component" value="Unassembled WGS sequence"/>
</dbReference>
<feature type="domain" description="Serine aminopeptidase S33" evidence="1">
    <location>
        <begin position="57"/>
        <end position="295"/>
    </location>
</feature>
<dbReference type="OrthoDB" id="2498029at2759"/>
<dbReference type="InterPro" id="IPR051044">
    <property type="entry name" value="MAG_DAG_Lipase"/>
</dbReference>
<comment type="caution">
    <text evidence="2">The sequence shown here is derived from an EMBL/GenBank/DDBJ whole genome shotgun (WGS) entry which is preliminary data.</text>
</comment>
<accession>A0A2U1PPC0</accession>
<keyword evidence="3" id="KW-1185">Reference proteome</keyword>
<dbReference type="SUPFAM" id="SSF53474">
    <property type="entry name" value="alpha/beta-Hydrolases"/>
    <property type="match status" value="1"/>
</dbReference>
<protein>
    <submittedName>
        <fullName evidence="2">Alpha/beta-Hydrolases superfamily protein</fullName>
    </submittedName>
</protein>
<sequence>MKYIHFLVLSLKTFIKPAYSGKGAAMEATDFKYEEEFIKNSKGLELFTCRWLPVDTEPRALVFLNHGYAMECSVSMRGAALRLVKAGFAVYGIDNQGHGKSAGLQGFVPSFDDLVTDCTDFFTSICEKKENKRKMRFLLGESMGGAMVLLLHRKKPEYWDGGVLVAPMCKIADDIKPPQFVITILTKLTKIIPTWKIVPGQDIIDVAFRDPKIREEVRNNPLCYKGRVRLQTANQLLNVSLDLENRLQEVTFPFFVGHGDADKVTDPNVSKLLYETASSYDKTMKLYPGMWHSLTYGEFTENIDTRQIRKLAHICNHWTAIQVLLASLQGTPYECIVLRFNNFFLLCILLENVPIAIASVCSLCAADGFADIIGRRFGKKKIPYNKICQAVQIFVLRSSFKNEHNTCGMKLQGSKQPKYIASTLIKLFLYNDKLYKASIDKEVLDTGDALDADNLAQEHQSSPTMPRSLKNSSFHESDSFALASSSATSHADLMTAIEAISNRSGTSQLLQQS</sequence>